<dbReference type="Proteomes" id="UP000077875">
    <property type="component" value="Chromosome"/>
</dbReference>
<dbReference type="Gene3D" id="3.60.10.10">
    <property type="entry name" value="Endonuclease/exonuclease/phosphatase"/>
    <property type="match status" value="1"/>
</dbReference>
<evidence type="ECO:0000313" key="5">
    <source>
        <dbReference type="Proteomes" id="UP000077875"/>
    </source>
</evidence>
<dbReference type="GO" id="GO:0003824">
    <property type="term" value="F:catalytic activity"/>
    <property type="evidence" value="ECO:0007669"/>
    <property type="project" value="InterPro"/>
</dbReference>
<keyword evidence="2" id="KW-0472">Membrane</keyword>
<dbReference type="AlphaFoldDB" id="A0A172YGW5"/>
<name>A0A172YGW5_9GAMM</name>
<evidence type="ECO:0000313" key="4">
    <source>
        <dbReference type="EMBL" id="ANF58444.1"/>
    </source>
</evidence>
<dbReference type="RefSeq" id="WP_064123321.1">
    <property type="nucleotide sequence ID" value="NZ_CP015243.1"/>
</dbReference>
<feature type="compositionally biased region" description="Low complexity" evidence="1">
    <location>
        <begin position="346"/>
        <end position="356"/>
    </location>
</feature>
<organism evidence="4 5">
    <name type="scientific">Halotalea alkalilenta</name>
    <dbReference type="NCBI Taxonomy" id="376489"/>
    <lineage>
        <taxon>Bacteria</taxon>
        <taxon>Pseudomonadati</taxon>
        <taxon>Pseudomonadota</taxon>
        <taxon>Gammaproteobacteria</taxon>
        <taxon>Oceanospirillales</taxon>
        <taxon>Halomonadaceae</taxon>
        <taxon>Halotalea</taxon>
    </lineage>
</organism>
<accession>A0A172YGW5</accession>
<dbReference type="InterPro" id="IPR036691">
    <property type="entry name" value="Endo/exonu/phosph_ase_sf"/>
</dbReference>
<keyword evidence="2" id="KW-1133">Transmembrane helix</keyword>
<feature type="domain" description="Endonuclease/exonuclease/phosphatase" evidence="3">
    <location>
        <begin position="108"/>
        <end position="314"/>
    </location>
</feature>
<reference evidence="4 5" key="1">
    <citation type="submission" date="2016-04" db="EMBL/GenBank/DDBJ databases">
        <title>Complete Genome Sequence of Halotalea alkalilenta IHB B 13600.</title>
        <authorList>
            <person name="Swarnkar M.K."/>
            <person name="Sharma A."/>
            <person name="Kaushal K."/>
            <person name="Soni R."/>
            <person name="Rana S."/>
            <person name="Singh A.K."/>
            <person name="Gulati A."/>
        </authorList>
    </citation>
    <scope>NUCLEOTIDE SEQUENCE [LARGE SCALE GENOMIC DNA]</scope>
    <source>
        <strain evidence="4 5">IHB B 13600</strain>
    </source>
</reference>
<dbReference type="Pfam" id="PF03372">
    <property type="entry name" value="Exo_endo_phos"/>
    <property type="match status" value="1"/>
</dbReference>
<feature type="transmembrane region" description="Helical" evidence="2">
    <location>
        <begin position="36"/>
        <end position="55"/>
    </location>
</feature>
<dbReference type="EMBL" id="CP015243">
    <property type="protein sequence ID" value="ANF58444.1"/>
    <property type="molecule type" value="Genomic_DNA"/>
</dbReference>
<feature type="transmembrane region" description="Helical" evidence="2">
    <location>
        <begin position="6"/>
        <end position="24"/>
    </location>
</feature>
<dbReference type="SUPFAM" id="SSF56219">
    <property type="entry name" value="DNase I-like"/>
    <property type="match status" value="1"/>
</dbReference>
<keyword evidence="2" id="KW-0812">Transmembrane</keyword>
<dbReference type="InterPro" id="IPR005135">
    <property type="entry name" value="Endo/exonuclease/phosphatase"/>
</dbReference>
<dbReference type="STRING" id="376489.A5892_14000"/>
<proteinExistence type="predicted"/>
<feature type="region of interest" description="Disordered" evidence="1">
    <location>
        <begin position="328"/>
        <end position="366"/>
    </location>
</feature>
<protein>
    <recommendedName>
        <fullName evidence="3">Endonuclease/exonuclease/phosphatase domain-containing protein</fullName>
    </recommendedName>
</protein>
<sequence length="366" mass="41223">MVYVLTSAAVLLLLATCLPWLRLTHWTVRIFDFPRLQIATLAGCLLVVVLIDLAAAGDGGWQLPVILIALGVCIAQGMLMYPYTRFASRQMLDVEELDPARRLTLLNANVLMTNRNSGALIEMVRRRQPDLLVTLESDAWWQAELDRAFADDYPHRVAVPLDNLYGMHLYSRRPLIQPRVRWLIQDDIPSILTQVELESGERVTLFVLHPRPPSPTESEESLWRDAELLLVAQEIAAEHCHCLLVGDLNDVAWSRTTRLFSNVSGLLDPRRGRGAFATFHAHWPMLRWPLDHLFASREFRLAEIERMGDIGSDHFPLFVSLVYAPQDKAQQPRPTANAEEIEEAQRTVAEAQAAAQDVPKGTSAAS</sequence>
<evidence type="ECO:0000256" key="2">
    <source>
        <dbReference type="SAM" id="Phobius"/>
    </source>
</evidence>
<evidence type="ECO:0000259" key="3">
    <source>
        <dbReference type="Pfam" id="PF03372"/>
    </source>
</evidence>
<dbReference type="KEGG" id="haa:A5892_14000"/>
<evidence type="ECO:0000256" key="1">
    <source>
        <dbReference type="SAM" id="MobiDB-lite"/>
    </source>
</evidence>
<gene>
    <name evidence="4" type="ORF">A5892_14000</name>
</gene>
<feature type="transmembrane region" description="Helical" evidence="2">
    <location>
        <begin position="61"/>
        <end position="81"/>
    </location>
</feature>
<keyword evidence="5" id="KW-1185">Reference proteome</keyword>